<dbReference type="eggNOG" id="ENOG5032V70">
    <property type="taxonomic scope" value="Bacteria"/>
</dbReference>
<dbReference type="HOGENOM" id="CLU_137348_0_0_9"/>
<accession>A0A068LSZ8</accession>
<sequence length="117" mass="13305">MVVADRAAERIAAMPEVDQANVIVTDNNAYVAAKLNDDHNRANTKNGNYGLTADIERKISDHVKAVDRDIDNVYVSVNPDFYDRMRNYADDIRAGKPIQGFFEEFTEAVRRVFPNQR</sequence>
<dbReference type="InterPro" id="IPR014247">
    <property type="entry name" value="Spore_lipoprot_YhcN/YlaJ"/>
</dbReference>
<organism evidence="1 2">
    <name type="scientific">Bacillus methanolicus (strain MGA3 / ATCC 53907)</name>
    <dbReference type="NCBI Taxonomy" id="796606"/>
    <lineage>
        <taxon>Bacteria</taxon>
        <taxon>Bacillati</taxon>
        <taxon>Bacillota</taxon>
        <taxon>Bacilli</taxon>
        <taxon>Bacillales</taxon>
        <taxon>Bacillaceae</taxon>
        <taxon>Bacillus</taxon>
    </lineage>
</organism>
<dbReference type="KEGG" id="bmet:BMMGA3_08410"/>
<reference evidence="1 2" key="1">
    <citation type="journal article" date="2015" name="BMC Genomics">
        <title>Transcriptome analysis of thermophilic methylotrophic Bacillus methanolicus MGA3 using RNA-sequencing provides detailed insights into its previously uncharted transcriptional landscape.</title>
        <authorList>
            <person name="Irla M."/>
            <person name="Neshat A."/>
            <person name="Brautaset T."/>
            <person name="Ruckert C."/>
            <person name="Kalinowski J."/>
            <person name="Wendisch V.F."/>
        </authorList>
    </citation>
    <scope>NUCLEOTIDE SEQUENCE [LARGE SCALE GENOMIC DNA]</scope>
    <source>
        <strain evidence="2">MGA3 / ATCC 53907</strain>
    </source>
</reference>
<dbReference type="AlphaFoldDB" id="A0A068LSZ8"/>
<dbReference type="STRING" id="796606.BMMGA3_08410"/>
<dbReference type="EMBL" id="CP007739">
    <property type="protein sequence ID" value="AIE60088.2"/>
    <property type="molecule type" value="Genomic_DNA"/>
</dbReference>
<evidence type="ECO:0008006" key="3">
    <source>
        <dbReference type="Google" id="ProtNLM"/>
    </source>
</evidence>
<proteinExistence type="predicted"/>
<evidence type="ECO:0000313" key="2">
    <source>
        <dbReference type="Proteomes" id="UP000027602"/>
    </source>
</evidence>
<dbReference type="Proteomes" id="UP000027602">
    <property type="component" value="Chromosome"/>
</dbReference>
<gene>
    <name evidence="1" type="ORF">BMMGA3_08410</name>
</gene>
<keyword evidence="2" id="KW-1185">Reference proteome</keyword>
<evidence type="ECO:0000313" key="1">
    <source>
        <dbReference type="EMBL" id="AIE60088.2"/>
    </source>
</evidence>
<dbReference type="NCBIfam" id="TIGR02898">
    <property type="entry name" value="spore_YhcN_YlaJ"/>
    <property type="match status" value="1"/>
</dbReference>
<name>A0A068LSZ8_BACMM</name>
<protein>
    <recommendedName>
        <fullName evidence="3">YhcN/YlaJ family sporulation lipoprotein</fullName>
    </recommendedName>
</protein>
<dbReference type="GO" id="GO:0030435">
    <property type="term" value="P:sporulation resulting in formation of a cellular spore"/>
    <property type="evidence" value="ECO:0007669"/>
    <property type="project" value="InterPro"/>
</dbReference>
<dbReference type="InterPro" id="IPR019076">
    <property type="entry name" value="Spore_lipoprot_YhcN/YlaJ-like"/>
</dbReference>
<dbReference type="Pfam" id="PF09580">
    <property type="entry name" value="Spore_YhcN_YlaJ"/>
    <property type="match status" value="1"/>
</dbReference>